<dbReference type="Proteomes" id="UP000809789">
    <property type="component" value="Unassembled WGS sequence"/>
</dbReference>
<dbReference type="EMBL" id="JAESVG020000002">
    <property type="protein sequence ID" value="KAG8630246.1"/>
    <property type="molecule type" value="Genomic_DNA"/>
</dbReference>
<proteinExistence type="inferred from homology"/>
<dbReference type="AlphaFoldDB" id="A0A8K0L9G9"/>
<keyword evidence="5 7" id="KW-1133">Transmembrane helix</keyword>
<gene>
    <name evidence="8" type="ORF">KVT40_001865</name>
</gene>
<dbReference type="OrthoDB" id="413079at2759"/>
<name>A0A8K0L9G9_9PEZI</name>
<protein>
    <recommendedName>
        <fullName evidence="10">Major facilitator superfamily (MFS) profile domain-containing protein</fullName>
    </recommendedName>
</protein>
<reference evidence="8" key="1">
    <citation type="submission" date="2021-07" db="EMBL/GenBank/DDBJ databases">
        <title>Elsinoe batatas strain:CRI-CJ2 Genome sequencing and assembly.</title>
        <authorList>
            <person name="Huang L."/>
        </authorList>
    </citation>
    <scope>NUCLEOTIDE SEQUENCE</scope>
    <source>
        <strain evidence="8">CRI-CJ2</strain>
    </source>
</reference>
<feature type="transmembrane region" description="Helical" evidence="7">
    <location>
        <begin position="110"/>
        <end position="131"/>
    </location>
</feature>
<dbReference type="GO" id="GO:0012505">
    <property type="term" value="C:endomembrane system"/>
    <property type="evidence" value="ECO:0007669"/>
    <property type="project" value="UniProtKB-SubCell"/>
</dbReference>
<evidence type="ECO:0000313" key="9">
    <source>
        <dbReference type="Proteomes" id="UP000809789"/>
    </source>
</evidence>
<dbReference type="PANTHER" id="PTHR23514">
    <property type="entry name" value="BYPASS OF STOP CODON PROTEIN 6"/>
    <property type="match status" value="1"/>
</dbReference>
<keyword evidence="6 7" id="KW-0472">Membrane</keyword>
<evidence type="ECO:0000256" key="4">
    <source>
        <dbReference type="ARBA" id="ARBA00022692"/>
    </source>
</evidence>
<comment type="subcellular location">
    <subcellularLocation>
        <location evidence="1">Endomembrane system</location>
        <topology evidence="1">Multi-pass membrane protein</topology>
    </subcellularLocation>
</comment>
<comment type="caution">
    <text evidence="8">The sequence shown here is derived from an EMBL/GenBank/DDBJ whole genome shotgun (WGS) entry which is preliminary data.</text>
</comment>
<feature type="transmembrane region" description="Helical" evidence="7">
    <location>
        <begin position="85"/>
        <end position="103"/>
    </location>
</feature>
<evidence type="ECO:0000256" key="3">
    <source>
        <dbReference type="ARBA" id="ARBA00022448"/>
    </source>
</evidence>
<evidence type="ECO:0000256" key="5">
    <source>
        <dbReference type="ARBA" id="ARBA00022989"/>
    </source>
</evidence>
<feature type="transmembrane region" description="Helical" evidence="7">
    <location>
        <begin position="264"/>
        <end position="286"/>
    </location>
</feature>
<dbReference type="InterPro" id="IPR036259">
    <property type="entry name" value="MFS_trans_sf"/>
</dbReference>
<evidence type="ECO:0000313" key="8">
    <source>
        <dbReference type="EMBL" id="KAG8630246.1"/>
    </source>
</evidence>
<feature type="transmembrane region" description="Helical" evidence="7">
    <location>
        <begin position="20"/>
        <end position="45"/>
    </location>
</feature>
<keyword evidence="9" id="KW-1185">Reference proteome</keyword>
<evidence type="ECO:0000256" key="6">
    <source>
        <dbReference type="ARBA" id="ARBA00023136"/>
    </source>
</evidence>
<feature type="transmembrane region" description="Helical" evidence="7">
    <location>
        <begin position="57"/>
        <end position="79"/>
    </location>
</feature>
<evidence type="ECO:0000256" key="2">
    <source>
        <dbReference type="ARBA" id="ARBA00008335"/>
    </source>
</evidence>
<feature type="transmembrane region" description="Helical" evidence="7">
    <location>
        <begin position="143"/>
        <end position="163"/>
    </location>
</feature>
<sequence length="320" mass="34339">MDPEVNNDERVRPQSITSPQLISVMVLWLLTGSCMSAVGVFIAPIKSQYELGDGRAATIFAASTCGYLAATATLGRVVARGWRTIASMVLFAALIGSVILSFGPPFPVVLFGYLVLMFGLGMGDSGFNIWASQMARPHVVQEFIHSSFSFGSVIGPSLAAFMLKYGWYCRRAWHLPAVRTCSVFFLFYVGSEAIFTDWGPEYARREKGASPTSSSLASSLFFRCKDLSVFYTVVFAVGFFLGPTFPSANLVLMRAIPADCTSHAVAIAVAVGQVGAAVTPLSLGSLSDQVGLAHLPDVSSTYSILIVGVWLILLSRQRGS</sequence>
<keyword evidence="3" id="KW-0813">Transport</keyword>
<keyword evidence="4 7" id="KW-0812">Transmembrane</keyword>
<dbReference type="Gene3D" id="1.20.1250.20">
    <property type="entry name" value="MFS general substrate transporter like domains"/>
    <property type="match status" value="1"/>
</dbReference>
<comment type="similarity">
    <text evidence="2">Belongs to the major facilitator superfamily.</text>
</comment>
<evidence type="ECO:0000256" key="7">
    <source>
        <dbReference type="SAM" id="Phobius"/>
    </source>
</evidence>
<dbReference type="GO" id="GO:0016020">
    <property type="term" value="C:membrane"/>
    <property type="evidence" value="ECO:0007669"/>
    <property type="project" value="TreeGrafter"/>
</dbReference>
<feature type="transmembrane region" description="Helical" evidence="7">
    <location>
        <begin position="229"/>
        <end position="252"/>
    </location>
</feature>
<evidence type="ECO:0008006" key="10">
    <source>
        <dbReference type="Google" id="ProtNLM"/>
    </source>
</evidence>
<organism evidence="8 9">
    <name type="scientific">Elsinoe batatas</name>
    <dbReference type="NCBI Taxonomy" id="2601811"/>
    <lineage>
        <taxon>Eukaryota</taxon>
        <taxon>Fungi</taxon>
        <taxon>Dikarya</taxon>
        <taxon>Ascomycota</taxon>
        <taxon>Pezizomycotina</taxon>
        <taxon>Dothideomycetes</taxon>
        <taxon>Dothideomycetidae</taxon>
        <taxon>Myriangiales</taxon>
        <taxon>Elsinoaceae</taxon>
        <taxon>Elsinoe</taxon>
    </lineage>
</organism>
<feature type="transmembrane region" description="Helical" evidence="7">
    <location>
        <begin position="298"/>
        <end position="315"/>
    </location>
</feature>
<dbReference type="InterPro" id="IPR051788">
    <property type="entry name" value="MFS_Transporter"/>
</dbReference>
<evidence type="ECO:0000256" key="1">
    <source>
        <dbReference type="ARBA" id="ARBA00004127"/>
    </source>
</evidence>
<accession>A0A8K0L9G9</accession>
<dbReference type="PANTHER" id="PTHR23514:SF3">
    <property type="entry name" value="BYPASS OF STOP CODON PROTEIN 6"/>
    <property type="match status" value="1"/>
</dbReference>
<dbReference type="SUPFAM" id="SSF103473">
    <property type="entry name" value="MFS general substrate transporter"/>
    <property type="match status" value="1"/>
</dbReference>